<accession>A0A375YSL6</accession>
<name>A0A375YSL6_MYCSH</name>
<protein>
    <submittedName>
        <fullName evidence="1">Uncharacterized protein</fullName>
    </submittedName>
</protein>
<reference evidence="1 2" key="1">
    <citation type="submission" date="2018-05" db="EMBL/GenBank/DDBJ databases">
        <authorList>
            <consortium name="IHU Genomes"/>
        </authorList>
    </citation>
    <scope>NUCLEOTIDE SEQUENCE [LARGE SCALE GENOMIC DNA]</scope>
    <source>
        <strain evidence="1 2">P7336</strain>
    </source>
</reference>
<evidence type="ECO:0000313" key="2">
    <source>
        <dbReference type="Proteomes" id="UP000252015"/>
    </source>
</evidence>
<evidence type="ECO:0000313" key="1">
    <source>
        <dbReference type="EMBL" id="SRX91822.1"/>
    </source>
</evidence>
<dbReference type="EMBL" id="UEGW01000001">
    <property type="protein sequence ID" value="SRX91822.1"/>
    <property type="molecule type" value="Genomic_DNA"/>
</dbReference>
<gene>
    <name evidence="1" type="ORF">MSP7336_00043</name>
</gene>
<organism evidence="1 2">
    <name type="scientific">Mycobacterium shimoidei</name>
    <dbReference type="NCBI Taxonomy" id="29313"/>
    <lineage>
        <taxon>Bacteria</taxon>
        <taxon>Bacillati</taxon>
        <taxon>Actinomycetota</taxon>
        <taxon>Actinomycetes</taxon>
        <taxon>Mycobacteriales</taxon>
        <taxon>Mycobacteriaceae</taxon>
        <taxon>Mycobacterium</taxon>
    </lineage>
</organism>
<dbReference type="Proteomes" id="UP000252015">
    <property type="component" value="Unassembled WGS sequence"/>
</dbReference>
<sequence>MLTLQNHDSLNNLRVIGSLNSSLTGSLPARVWDTVRGLVQAVARTQAQCSEDVAADQGSQPNDADAAPRILARGLERC</sequence>
<proteinExistence type="predicted"/>
<keyword evidence="2" id="KW-1185">Reference proteome</keyword>
<dbReference type="AlphaFoldDB" id="A0A375YSL6"/>